<evidence type="ECO:0000313" key="3">
    <source>
        <dbReference type="Proteomes" id="UP000556084"/>
    </source>
</evidence>
<organism evidence="2 3">
    <name type="scientific">Streptomyces olivoverticillatus</name>
    <dbReference type="NCBI Taxonomy" id="66427"/>
    <lineage>
        <taxon>Bacteria</taxon>
        <taxon>Bacillati</taxon>
        <taxon>Actinomycetota</taxon>
        <taxon>Actinomycetes</taxon>
        <taxon>Kitasatosporales</taxon>
        <taxon>Streptomycetaceae</taxon>
        <taxon>Streptomyces</taxon>
    </lineage>
</organism>
<protein>
    <submittedName>
        <fullName evidence="2">MbtH protein</fullName>
    </submittedName>
</protein>
<gene>
    <name evidence="2" type="ORF">FHS39_001326</name>
</gene>
<dbReference type="AlphaFoldDB" id="A0A7W7LL94"/>
<dbReference type="SMART" id="SM00923">
    <property type="entry name" value="MbtH"/>
    <property type="match status" value="1"/>
</dbReference>
<dbReference type="PANTHER" id="PTHR38444:SF1">
    <property type="entry name" value="ENTEROBACTIN BIOSYNTHESIS PROTEIN YBDZ"/>
    <property type="match status" value="1"/>
</dbReference>
<feature type="domain" description="MbtH-like" evidence="1">
    <location>
        <begin position="4"/>
        <end position="54"/>
    </location>
</feature>
<proteinExistence type="predicted"/>
<dbReference type="GO" id="GO:0019290">
    <property type="term" value="P:siderophore biosynthetic process"/>
    <property type="evidence" value="ECO:0007669"/>
    <property type="project" value="TreeGrafter"/>
</dbReference>
<accession>A0A7W7LL94</accession>
<evidence type="ECO:0000259" key="1">
    <source>
        <dbReference type="SMART" id="SM00923"/>
    </source>
</evidence>
<keyword evidence="3" id="KW-1185">Reference proteome</keyword>
<dbReference type="Pfam" id="PF03621">
    <property type="entry name" value="MbtH"/>
    <property type="match status" value="1"/>
</dbReference>
<comment type="caution">
    <text evidence="2">The sequence shown here is derived from an EMBL/GenBank/DDBJ whole genome shotgun (WGS) entry which is preliminary data.</text>
</comment>
<dbReference type="InterPro" id="IPR038020">
    <property type="entry name" value="MbtH-like_sf"/>
</dbReference>
<dbReference type="Proteomes" id="UP000556084">
    <property type="component" value="Unassembled WGS sequence"/>
</dbReference>
<dbReference type="GO" id="GO:0005829">
    <property type="term" value="C:cytosol"/>
    <property type="evidence" value="ECO:0007669"/>
    <property type="project" value="TreeGrafter"/>
</dbReference>
<sequence>MPEPTFENADALYLALVNDEGQYSVWPATAAVPEGWRTELAASPRQTVLDHIDRHWDDMRPAALRQADR</sequence>
<dbReference type="EMBL" id="JACHJH010000002">
    <property type="protein sequence ID" value="MBB4892315.1"/>
    <property type="molecule type" value="Genomic_DNA"/>
</dbReference>
<dbReference type="SUPFAM" id="SSF160582">
    <property type="entry name" value="MbtH-like"/>
    <property type="match status" value="1"/>
</dbReference>
<dbReference type="InterPro" id="IPR037407">
    <property type="entry name" value="MLP_fam"/>
</dbReference>
<dbReference type="Gene3D" id="3.90.820.10">
    <property type="entry name" value="Structural Genomics, Unknown Function 30-nov-00 1gh9 Mol_id"/>
    <property type="match status" value="1"/>
</dbReference>
<name>A0A7W7LL94_9ACTN</name>
<evidence type="ECO:0000313" key="2">
    <source>
        <dbReference type="EMBL" id="MBB4892315.1"/>
    </source>
</evidence>
<reference evidence="2 3" key="1">
    <citation type="submission" date="2020-08" db="EMBL/GenBank/DDBJ databases">
        <title>Genomic Encyclopedia of Type Strains, Phase III (KMG-III): the genomes of soil and plant-associated and newly described type strains.</title>
        <authorList>
            <person name="Whitman W."/>
        </authorList>
    </citation>
    <scope>NUCLEOTIDE SEQUENCE [LARGE SCALE GENOMIC DNA]</scope>
    <source>
        <strain evidence="2 3">CECT 3266</strain>
    </source>
</reference>
<dbReference type="RefSeq" id="WP_184347227.1">
    <property type="nucleotide sequence ID" value="NZ_JACHJH010000002.1"/>
</dbReference>
<dbReference type="PANTHER" id="PTHR38444">
    <property type="entry name" value="ENTEROBACTIN BIOSYNTHESIS PROTEIN YBDZ"/>
    <property type="match status" value="1"/>
</dbReference>
<dbReference type="InterPro" id="IPR005153">
    <property type="entry name" value="MbtH-like_dom"/>
</dbReference>